<name>A0A8S5P264_9CAUD</name>
<accession>A0A8S5P264</accession>
<organism evidence="1">
    <name type="scientific">Myoviridae sp. ctLnO19</name>
    <dbReference type="NCBI Taxonomy" id="2825085"/>
    <lineage>
        <taxon>Viruses</taxon>
        <taxon>Duplodnaviria</taxon>
        <taxon>Heunggongvirae</taxon>
        <taxon>Uroviricota</taxon>
        <taxon>Caudoviricetes</taxon>
    </lineage>
</organism>
<reference evidence="1" key="1">
    <citation type="journal article" date="2021" name="Proc. Natl. Acad. Sci. U.S.A.">
        <title>A Catalog of Tens of Thousands of Viruses from Human Metagenomes Reveals Hidden Associations with Chronic Diseases.</title>
        <authorList>
            <person name="Tisza M.J."/>
            <person name="Buck C.B."/>
        </authorList>
    </citation>
    <scope>NUCLEOTIDE SEQUENCE</scope>
    <source>
        <strain evidence="1">CtLnO19</strain>
    </source>
</reference>
<protein>
    <submittedName>
        <fullName evidence="1">Uncharacterized protein</fullName>
    </submittedName>
</protein>
<proteinExistence type="predicted"/>
<sequence length="42" mass="4782">MAKRSSCVLVIFSYFSVVDTKNNLLDCLKGKEISLLFHFSNI</sequence>
<evidence type="ECO:0000313" key="1">
    <source>
        <dbReference type="EMBL" id="DAE00324.1"/>
    </source>
</evidence>
<dbReference type="EMBL" id="BK015301">
    <property type="protein sequence ID" value="DAE00324.1"/>
    <property type="molecule type" value="Genomic_DNA"/>
</dbReference>